<dbReference type="Proteomes" id="UP000288052">
    <property type="component" value="Unassembled WGS sequence"/>
</dbReference>
<comment type="caution">
    <text evidence="2">The sequence shown here is derived from an EMBL/GenBank/DDBJ whole genome shotgun (WGS) entry which is preliminary data.</text>
</comment>
<dbReference type="EMBL" id="QXGI01000002">
    <property type="protein sequence ID" value="RSX49039.1"/>
    <property type="molecule type" value="Genomic_DNA"/>
</dbReference>
<dbReference type="PANTHER" id="PTHR33164">
    <property type="entry name" value="TRANSCRIPTIONAL REGULATOR, MARR FAMILY"/>
    <property type="match status" value="1"/>
</dbReference>
<name>A0A430F7Z0_9BIFI</name>
<dbReference type="InterPro" id="IPR036390">
    <property type="entry name" value="WH_DNA-bd_sf"/>
</dbReference>
<organism evidence="2 3">
    <name type="scientific">Bifidobacterium castoris</name>
    <dbReference type="NCBI Taxonomy" id="2306972"/>
    <lineage>
        <taxon>Bacteria</taxon>
        <taxon>Bacillati</taxon>
        <taxon>Actinomycetota</taxon>
        <taxon>Actinomycetes</taxon>
        <taxon>Bifidobacteriales</taxon>
        <taxon>Bifidobacteriaceae</taxon>
        <taxon>Bifidobacterium</taxon>
    </lineage>
</organism>
<dbReference type="PANTHER" id="PTHR33164:SF43">
    <property type="entry name" value="HTH-TYPE TRANSCRIPTIONAL REPRESSOR YETL"/>
    <property type="match status" value="1"/>
</dbReference>
<evidence type="ECO:0000313" key="3">
    <source>
        <dbReference type="Proteomes" id="UP000288052"/>
    </source>
</evidence>
<accession>A0A430F7Z0</accession>
<dbReference type="SUPFAM" id="SSF46785">
    <property type="entry name" value="Winged helix' DNA-binding domain"/>
    <property type="match status" value="1"/>
</dbReference>
<keyword evidence="3" id="KW-1185">Reference proteome</keyword>
<dbReference type="AlphaFoldDB" id="A0A430F7Z0"/>
<gene>
    <name evidence="2" type="ORF">D2E22_0459</name>
</gene>
<dbReference type="GO" id="GO:0003700">
    <property type="term" value="F:DNA-binding transcription factor activity"/>
    <property type="evidence" value="ECO:0007669"/>
    <property type="project" value="InterPro"/>
</dbReference>
<evidence type="ECO:0000313" key="2">
    <source>
        <dbReference type="EMBL" id="RSX49039.1"/>
    </source>
</evidence>
<dbReference type="InterPro" id="IPR036388">
    <property type="entry name" value="WH-like_DNA-bd_sf"/>
</dbReference>
<reference evidence="2 3" key="1">
    <citation type="submission" date="2018-09" db="EMBL/GenBank/DDBJ databases">
        <title>Characterization of the phylogenetic diversity of five novel species belonging to the genus Bifidobacterium.</title>
        <authorList>
            <person name="Lugli G.A."/>
            <person name="Duranti S."/>
            <person name="Milani C."/>
        </authorList>
    </citation>
    <scope>NUCLEOTIDE SEQUENCE [LARGE SCALE GENOMIC DNA]</scope>
    <source>
        <strain evidence="2 3">2020B</strain>
    </source>
</reference>
<sequence>MMQDDGNLNRDARRFAVQFFRDWEQLGHLYRFLMTDEAISPNAIGVMNILLDHEGCTHKVICHRTQLSKQAVSGIVRVLEESGYVYTVVGDTDARVRKIYLTRLGRQRSQSIMNKVHETSMSAMSMLGMRKRCLLLKIVHLYVQVLSYVVESNAAGKR</sequence>
<proteinExistence type="predicted"/>
<dbReference type="GO" id="GO:0006950">
    <property type="term" value="P:response to stress"/>
    <property type="evidence" value="ECO:0007669"/>
    <property type="project" value="TreeGrafter"/>
</dbReference>
<dbReference type="InterPro" id="IPR039422">
    <property type="entry name" value="MarR/SlyA-like"/>
</dbReference>
<dbReference type="InterPro" id="IPR000835">
    <property type="entry name" value="HTH_MarR-typ"/>
</dbReference>
<dbReference type="OrthoDB" id="3217017at2"/>
<evidence type="ECO:0000259" key="1">
    <source>
        <dbReference type="SMART" id="SM00347"/>
    </source>
</evidence>
<feature type="domain" description="HTH marR-type" evidence="1">
    <location>
        <begin position="32"/>
        <end position="132"/>
    </location>
</feature>
<dbReference type="SMART" id="SM00347">
    <property type="entry name" value="HTH_MARR"/>
    <property type="match status" value="1"/>
</dbReference>
<protein>
    <recommendedName>
        <fullName evidence="1">HTH marR-type domain-containing protein</fullName>
    </recommendedName>
</protein>
<dbReference type="Gene3D" id="1.10.10.10">
    <property type="entry name" value="Winged helix-like DNA-binding domain superfamily/Winged helix DNA-binding domain"/>
    <property type="match status" value="1"/>
</dbReference>
<dbReference type="Pfam" id="PF12802">
    <property type="entry name" value="MarR_2"/>
    <property type="match status" value="1"/>
</dbReference>
<dbReference type="RefSeq" id="WP_126031523.1">
    <property type="nucleotide sequence ID" value="NZ_QXGI01000002.1"/>
</dbReference>